<gene>
    <name evidence="1" type="ORF">X801_08065</name>
</gene>
<evidence type="ECO:0000313" key="1">
    <source>
        <dbReference type="EMBL" id="OON16122.1"/>
    </source>
</evidence>
<protein>
    <submittedName>
        <fullName evidence="1">Uncharacterized protein</fullName>
    </submittedName>
</protein>
<feature type="non-terminal residue" evidence="1">
    <location>
        <position position="139"/>
    </location>
</feature>
<proteinExistence type="predicted"/>
<dbReference type="Proteomes" id="UP000243686">
    <property type="component" value="Unassembled WGS sequence"/>
</dbReference>
<name>A0A1S8WNS0_OPIVI</name>
<reference evidence="1 2" key="1">
    <citation type="submission" date="2015-03" db="EMBL/GenBank/DDBJ databases">
        <title>Draft genome of the nematode, Opisthorchis viverrini.</title>
        <authorList>
            <person name="Mitreva M."/>
        </authorList>
    </citation>
    <scope>NUCLEOTIDE SEQUENCE [LARGE SCALE GENOMIC DNA]</scope>
    <source>
        <strain evidence="1">Khon Kaen</strain>
    </source>
</reference>
<evidence type="ECO:0000313" key="2">
    <source>
        <dbReference type="Proteomes" id="UP000243686"/>
    </source>
</evidence>
<dbReference type="EMBL" id="KV898701">
    <property type="protein sequence ID" value="OON16122.1"/>
    <property type="molecule type" value="Genomic_DNA"/>
</dbReference>
<sequence length="139" mass="16522">MRQTPPAGTRRKPVPQVKKTMEVDMDSSTVLETTYERLRETTSSCCWKCNLRNHNQLEWVRFDYWIRWFHSPHAKVQQVARGVQERDVRCPTCHRNCIVGQFSLVHPAISCRSKSVLQNRKRIIKPKKFTRFYQLFSAL</sequence>
<dbReference type="AlphaFoldDB" id="A0A1S8WNS0"/>
<keyword evidence="2" id="KW-1185">Reference proteome</keyword>
<organism evidence="1 2">
    <name type="scientific">Opisthorchis viverrini</name>
    <name type="common">Southeast Asian liver fluke</name>
    <dbReference type="NCBI Taxonomy" id="6198"/>
    <lineage>
        <taxon>Eukaryota</taxon>
        <taxon>Metazoa</taxon>
        <taxon>Spiralia</taxon>
        <taxon>Lophotrochozoa</taxon>
        <taxon>Platyhelminthes</taxon>
        <taxon>Trematoda</taxon>
        <taxon>Digenea</taxon>
        <taxon>Opisthorchiida</taxon>
        <taxon>Opisthorchiata</taxon>
        <taxon>Opisthorchiidae</taxon>
        <taxon>Opisthorchis</taxon>
    </lineage>
</organism>
<accession>A0A1S8WNS0</accession>